<dbReference type="Gene3D" id="2.170.270.10">
    <property type="entry name" value="SET domain"/>
    <property type="match status" value="1"/>
</dbReference>
<dbReference type="PANTHER" id="PTHR47332">
    <property type="entry name" value="SET DOMAIN-CONTAINING PROTEIN 5"/>
    <property type="match status" value="1"/>
</dbReference>
<evidence type="ECO:0000313" key="3">
    <source>
        <dbReference type="Proteomes" id="UP000177625"/>
    </source>
</evidence>
<dbReference type="SUPFAM" id="SSF82199">
    <property type="entry name" value="SET domain"/>
    <property type="match status" value="1"/>
</dbReference>
<dbReference type="CDD" id="cd20071">
    <property type="entry name" value="SET_SMYD"/>
    <property type="match status" value="1"/>
</dbReference>
<dbReference type="EMBL" id="FJVC01000547">
    <property type="protein sequence ID" value="CZT52121.1"/>
    <property type="molecule type" value="Genomic_DNA"/>
</dbReference>
<accession>A0A1E1MSS3</accession>
<dbReference type="InterPro" id="IPR053185">
    <property type="entry name" value="SET_domain_protein"/>
</dbReference>
<reference evidence="3" key="1">
    <citation type="submission" date="2016-03" db="EMBL/GenBank/DDBJ databases">
        <authorList>
            <person name="Guldener U."/>
        </authorList>
    </citation>
    <scope>NUCLEOTIDE SEQUENCE [LARGE SCALE GENOMIC DNA]</scope>
</reference>
<dbReference type="PROSITE" id="PS50280">
    <property type="entry name" value="SET"/>
    <property type="match status" value="1"/>
</dbReference>
<organism evidence="2 3">
    <name type="scientific">Rhynchosporium secalis</name>
    <name type="common">Barley scald fungus</name>
    <dbReference type="NCBI Taxonomy" id="38038"/>
    <lineage>
        <taxon>Eukaryota</taxon>
        <taxon>Fungi</taxon>
        <taxon>Dikarya</taxon>
        <taxon>Ascomycota</taxon>
        <taxon>Pezizomycotina</taxon>
        <taxon>Leotiomycetes</taxon>
        <taxon>Helotiales</taxon>
        <taxon>Ploettnerulaceae</taxon>
        <taxon>Rhynchosporium</taxon>
    </lineage>
</organism>
<sequence>MFIFAGIASIQSLANAGMMLLGRMNVLLYLFITVLSGGPVHASDHEVPLLAKSTGTQAAPLPADTSCPASQNNYSNLLHAIQPEKGITCPVEYDFGYSNGIPSIASSSSPQCIAVPGSSSSYCVFAFPEFAQGRGFVIIASPWIAPAIESAAATFRPTVKANDHEYFYEKPLPGRGIGLISNHTFRKGDLIMAATPLLLVQEHALSELPEAERHQIQQLAIAALPLQSSEKFLDLAGHFGGNRIEDVLLTNAFSAKFGSNKEGFGIVVPEAARLNHDCRPNARFAFDTSTLSHKVHAARDIMPGEELTFSYLDDKQTYSARQEQLEAHWGFKCGCKLCSASEDLRDLSDRRLRRISVLRKTLFSFTPKNFETITPELVLELVSLYESEGLHGAMAEAYMVTSFWYCIWGDILETKKWAALASKNWLVVDLVVARSWGEKPTADEVPDSSARRLVYITLLYHWCWEAKKKSEM</sequence>
<keyword evidence="3" id="KW-1185">Reference proteome</keyword>
<dbReference type="InterPro" id="IPR046341">
    <property type="entry name" value="SET_dom_sf"/>
</dbReference>
<dbReference type="InterPro" id="IPR001214">
    <property type="entry name" value="SET_dom"/>
</dbReference>
<dbReference type="Proteomes" id="UP000177625">
    <property type="component" value="Unassembled WGS sequence"/>
</dbReference>
<gene>
    <name evidence="2" type="ORF">RSE6_13374</name>
</gene>
<feature type="domain" description="SET" evidence="1">
    <location>
        <begin position="157"/>
        <end position="312"/>
    </location>
</feature>
<protein>
    <recommendedName>
        <fullName evidence="1">SET domain-containing protein</fullName>
    </recommendedName>
</protein>
<dbReference type="SMART" id="SM00317">
    <property type="entry name" value="SET"/>
    <property type="match status" value="1"/>
</dbReference>
<dbReference type="PANTHER" id="PTHR47332:SF6">
    <property type="entry name" value="SET DOMAIN-CONTAINING PROTEIN"/>
    <property type="match status" value="1"/>
</dbReference>
<evidence type="ECO:0000313" key="2">
    <source>
        <dbReference type="EMBL" id="CZT52121.1"/>
    </source>
</evidence>
<evidence type="ECO:0000259" key="1">
    <source>
        <dbReference type="PROSITE" id="PS50280"/>
    </source>
</evidence>
<proteinExistence type="predicted"/>
<name>A0A1E1MSS3_RHYSE</name>
<dbReference type="Pfam" id="PF00856">
    <property type="entry name" value="SET"/>
    <property type="match status" value="1"/>
</dbReference>
<dbReference type="AlphaFoldDB" id="A0A1E1MSS3"/>